<evidence type="ECO:0000313" key="2">
    <source>
        <dbReference type="Proteomes" id="UP000618931"/>
    </source>
</evidence>
<dbReference type="Proteomes" id="UP000618931">
    <property type="component" value="Unassembled WGS sequence"/>
</dbReference>
<organism evidence="1 2">
    <name type="scientific">Hymenobacter ruricola</name>
    <dbReference type="NCBI Taxonomy" id="2791023"/>
    <lineage>
        <taxon>Bacteria</taxon>
        <taxon>Pseudomonadati</taxon>
        <taxon>Bacteroidota</taxon>
        <taxon>Cytophagia</taxon>
        <taxon>Cytophagales</taxon>
        <taxon>Hymenobacteraceae</taxon>
        <taxon>Hymenobacter</taxon>
    </lineage>
</organism>
<sequence length="162" mass="18329">MATNRQLKIDLLKAQNDYSRLVEQVVQALATVDPSARATRVEQAVASRALVGKLWDLLPDEHKSFQFKSGEEMLRNGRDYLPATGHQQPVILHLGWDILSFSCSFEAAWLAWPDFHKLGQEAFNSCVYPANLAWYIIRAGTNLYPMVLENGQYCLKTTQSTL</sequence>
<keyword evidence="2" id="KW-1185">Reference proteome</keyword>
<name>A0ABS0I804_9BACT</name>
<proteinExistence type="predicted"/>
<accession>A0ABS0I804</accession>
<dbReference type="RefSeq" id="WP_196294489.1">
    <property type="nucleotide sequence ID" value="NZ_JADQDM010000011.1"/>
</dbReference>
<reference evidence="1 2" key="1">
    <citation type="submission" date="2020-11" db="EMBL/GenBank/DDBJ databases">
        <authorList>
            <person name="Kim M.K."/>
        </authorList>
    </citation>
    <scope>NUCLEOTIDE SEQUENCE [LARGE SCALE GENOMIC DNA]</scope>
    <source>
        <strain evidence="1 2">BT662</strain>
    </source>
</reference>
<protein>
    <submittedName>
        <fullName evidence="1">Uncharacterized protein</fullName>
    </submittedName>
</protein>
<evidence type="ECO:0000313" key="1">
    <source>
        <dbReference type="EMBL" id="MBF9223042.1"/>
    </source>
</evidence>
<dbReference type="EMBL" id="JADQDM010000011">
    <property type="protein sequence ID" value="MBF9223042.1"/>
    <property type="molecule type" value="Genomic_DNA"/>
</dbReference>
<gene>
    <name evidence="1" type="ORF">I2H31_18210</name>
</gene>
<comment type="caution">
    <text evidence="1">The sequence shown here is derived from an EMBL/GenBank/DDBJ whole genome shotgun (WGS) entry which is preliminary data.</text>
</comment>